<dbReference type="eggNOG" id="ENOG5030761">
    <property type="taxonomic scope" value="Bacteria"/>
</dbReference>
<dbReference type="EMBL" id="AEDD01000002">
    <property type="protein sequence ID" value="EFM12163.1"/>
    <property type="molecule type" value="Genomic_DNA"/>
</dbReference>
<organism evidence="1 2">
    <name type="scientific">Paenibacillus curdlanolyticus YK9</name>
    <dbReference type="NCBI Taxonomy" id="717606"/>
    <lineage>
        <taxon>Bacteria</taxon>
        <taxon>Bacillati</taxon>
        <taxon>Bacillota</taxon>
        <taxon>Bacilli</taxon>
        <taxon>Bacillales</taxon>
        <taxon>Paenibacillaceae</taxon>
        <taxon>Paenibacillus</taxon>
    </lineage>
</organism>
<accession>E0I5C1</accession>
<evidence type="ECO:0000313" key="2">
    <source>
        <dbReference type="Proteomes" id="UP000005387"/>
    </source>
</evidence>
<proteinExistence type="predicted"/>
<keyword evidence="2" id="KW-1185">Reference proteome</keyword>
<dbReference type="STRING" id="717606.PaecuDRAFT_0843"/>
<evidence type="ECO:0008006" key="3">
    <source>
        <dbReference type="Google" id="ProtNLM"/>
    </source>
</evidence>
<sequence>MKKRVAPDEIIKLAAMECAASCITTALNLFGCDYRYFLLGYWNLTYYAGTLMSGKHVRQLDLESVFGIQKTLHAGSAVSLRESLDEQSIVLMLCHASKLDFFPRNELSLEAEGFQHYILIYGYDAVSKQYLIIDPIADYIGGMTEEALYASSVREDLRYYRLVFPTDRQQPDHLAIIRMETERNLSCYTLDEANAEGNAIDQFSIDLTAMAERPVDERNAWIDRNNISISSVIKSRGLIGEIYRSFHLLEEEDLRHYASSIDQIIKLWTTVNFLLIKFKRNPAQAGLTDSIRQRLEAVKALEKAFLDFLHLKGRERIEV</sequence>
<dbReference type="Proteomes" id="UP000005387">
    <property type="component" value="Unassembled WGS sequence"/>
</dbReference>
<dbReference type="RefSeq" id="WP_006036858.1">
    <property type="nucleotide sequence ID" value="NZ_AEDD01000002.1"/>
</dbReference>
<protein>
    <recommendedName>
        <fullName evidence="3">Butirosin biosynthesis protein H N-terminal domain-containing protein</fullName>
    </recommendedName>
</protein>
<evidence type="ECO:0000313" key="1">
    <source>
        <dbReference type="EMBL" id="EFM12163.1"/>
    </source>
</evidence>
<reference evidence="1 2" key="1">
    <citation type="submission" date="2010-07" db="EMBL/GenBank/DDBJ databases">
        <title>The draft genome of Paenibacillus curdlanolyticus YK9.</title>
        <authorList>
            <consortium name="US DOE Joint Genome Institute (JGI-PGF)"/>
            <person name="Lucas S."/>
            <person name="Copeland A."/>
            <person name="Lapidus A."/>
            <person name="Cheng J.-F."/>
            <person name="Bruce D."/>
            <person name="Goodwin L."/>
            <person name="Pitluck S."/>
            <person name="Land M.L."/>
            <person name="Hauser L."/>
            <person name="Chang Y.-J."/>
            <person name="Jeffries C."/>
            <person name="Anderson I.J."/>
            <person name="Johnson E."/>
            <person name="Loganathan U."/>
            <person name="Mulhopadhyay B."/>
            <person name="Kyrpides N."/>
            <person name="Woyke T.J."/>
        </authorList>
    </citation>
    <scope>NUCLEOTIDE SEQUENCE [LARGE SCALE GENOMIC DNA]</scope>
    <source>
        <strain evidence="1 2">YK9</strain>
    </source>
</reference>
<dbReference type="OrthoDB" id="2565869at2"/>
<dbReference type="AlphaFoldDB" id="E0I5C1"/>
<gene>
    <name evidence="1" type="ORF">PaecuDRAFT_0843</name>
</gene>
<name>E0I5C1_9BACL</name>